<keyword evidence="6" id="KW-0378">Hydrolase</keyword>
<sequence>MTSTTAKMVVDKDHRIGEIDRRIYGSFIEHLGRAVYGGIYEPNHPHANESGFRTDVMELVKQLNVPIVRYPGGNFVSGYNWEDGVGPREQRSRRLELAWRTIETNQVGTNEFVDWARAVNSEVMMAVNLGTRGIDDARNLVEYCNHPQGSYWSDLRIAHGYQQPHRIKTWCLGNEMDGPWQIGHQTAEEYGRLAVEAAKVMKWVDPTIELVSCGSSNSSMPTFPQWEATSLEHTYDAVDYISLHQYYGNRSDDTPSYLAKSLDMDQFIRTVIATCDFVKAKKRSKKTLYLSFDEWNVWYHSNEADQQLEPWSVAPPQLEDVYNFEDALLVGSMLITLLKHADRVKIACMAQLVNVIAPIMTENGGRAWKQTIFYPYLHASLYGRGVSLQPIIASPKYDCAEFTDVPYLEATAVYNEAQEELTVFAVNRHLEEPLLLECDVRNFENYRVVEHLVLEHDDLKAVNTADEERVKPHADGTAELTEGIVHASLPQASWNVIRLRKG</sequence>
<dbReference type="AlphaFoldDB" id="A0A2T4Z7S8"/>
<evidence type="ECO:0000313" key="11">
    <source>
        <dbReference type="Proteomes" id="UP000241639"/>
    </source>
</evidence>
<dbReference type="PANTHER" id="PTHR43576:SF3">
    <property type="entry name" value="ALPHA-L-ARABINOFURANOSIDASE C"/>
    <property type="match status" value="1"/>
</dbReference>
<comment type="catalytic activity">
    <reaction evidence="1">
        <text>Hydrolysis of terminal non-reducing alpha-L-arabinofuranoside residues in alpha-L-arabinosides.</text>
        <dbReference type="EC" id="3.2.1.55"/>
    </reaction>
</comment>
<protein>
    <recommendedName>
        <fullName evidence="5">non-reducing end alpha-L-arabinofuranosidase</fullName>
        <ecNumber evidence="5">3.2.1.55</ecNumber>
    </recommendedName>
</protein>
<comment type="similarity">
    <text evidence="3">Belongs to the glycosyl hydrolase 51 family.</text>
</comment>
<evidence type="ECO:0000256" key="6">
    <source>
        <dbReference type="ARBA" id="ARBA00022801"/>
    </source>
</evidence>
<evidence type="ECO:0000313" key="10">
    <source>
        <dbReference type="EMBL" id="PTM57947.1"/>
    </source>
</evidence>
<dbReference type="OrthoDB" id="9758333at2"/>
<evidence type="ECO:0000259" key="9">
    <source>
        <dbReference type="SMART" id="SM00813"/>
    </source>
</evidence>
<dbReference type="SUPFAM" id="SSF51445">
    <property type="entry name" value="(Trans)glycosidases"/>
    <property type="match status" value="1"/>
</dbReference>
<name>A0A2T4Z7S8_9BACL</name>
<dbReference type="InterPro" id="IPR017853">
    <property type="entry name" value="GH"/>
</dbReference>
<reference evidence="10 11" key="1">
    <citation type="submission" date="2018-04" db="EMBL/GenBank/DDBJ databases">
        <title>Genomic Encyclopedia of Archaeal and Bacterial Type Strains, Phase II (KMG-II): from individual species to whole genera.</title>
        <authorList>
            <person name="Goeker M."/>
        </authorList>
    </citation>
    <scope>NUCLEOTIDE SEQUENCE [LARGE SCALE GENOMIC DNA]</scope>
    <source>
        <strain evidence="10 11">DSM 45169</strain>
    </source>
</reference>
<evidence type="ECO:0000256" key="8">
    <source>
        <dbReference type="ARBA" id="ARBA00023295"/>
    </source>
</evidence>
<comment type="subunit">
    <text evidence="4">Homohexamer; trimer of dimers.</text>
</comment>
<evidence type="ECO:0000256" key="3">
    <source>
        <dbReference type="ARBA" id="ARBA00007186"/>
    </source>
</evidence>
<evidence type="ECO:0000256" key="5">
    <source>
        <dbReference type="ARBA" id="ARBA00012670"/>
    </source>
</evidence>
<dbReference type="EC" id="3.2.1.55" evidence="5"/>
<proteinExistence type="inferred from homology"/>
<organism evidence="10 11">
    <name type="scientific">Desmospora activa DSM 45169</name>
    <dbReference type="NCBI Taxonomy" id="1121389"/>
    <lineage>
        <taxon>Bacteria</taxon>
        <taxon>Bacillati</taxon>
        <taxon>Bacillota</taxon>
        <taxon>Bacilli</taxon>
        <taxon>Bacillales</taxon>
        <taxon>Thermoactinomycetaceae</taxon>
        <taxon>Desmospora</taxon>
    </lineage>
</organism>
<feature type="domain" description="Alpha-L-arabinofuranosidase C-terminal" evidence="9">
    <location>
        <begin position="293"/>
        <end position="493"/>
    </location>
</feature>
<evidence type="ECO:0000256" key="7">
    <source>
        <dbReference type="ARBA" id="ARBA00023277"/>
    </source>
</evidence>
<keyword evidence="8" id="KW-0326">Glycosidase</keyword>
<dbReference type="Proteomes" id="UP000241639">
    <property type="component" value="Unassembled WGS sequence"/>
</dbReference>
<keyword evidence="7" id="KW-0119">Carbohydrate metabolism</keyword>
<evidence type="ECO:0000256" key="4">
    <source>
        <dbReference type="ARBA" id="ARBA00011165"/>
    </source>
</evidence>
<dbReference type="GO" id="GO:0046373">
    <property type="term" value="P:L-arabinose metabolic process"/>
    <property type="evidence" value="ECO:0007669"/>
    <property type="project" value="InterPro"/>
</dbReference>
<evidence type="ECO:0000256" key="1">
    <source>
        <dbReference type="ARBA" id="ARBA00001462"/>
    </source>
</evidence>
<dbReference type="GO" id="GO:0000272">
    <property type="term" value="P:polysaccharide catabolic process"/>
    <property type="evidence" value="ECO:0007669"/>
    <property type="project" value="TreeGrafter"/>
</dbReference>
<dbReference type="PANTHER" id="PTHR43576">
    <property type="entry name" value="ALPHA-L-ARABINOFURANOSIDASE C-RELATED"/>
    <property type="match status" value="1"/>
</dbReference>
<dbReference type="Gene3D" id="2.60.40.1180">
    <property type="entry name" value="Golgi alpha-mannosidase II"/>
    <property type="match status" value="1"/>
</dbReference>
<dbReference type="Pfam" id="PF06964">
    <property type="entry name" value="Alpha-L-AF_C"/>
    <property type="match status" value="1"/>
</dbReference>
<dbReference type="SUPFAM" id="SSF51011">
    <property type="entry name" value="Glycosyl hydrolase domain"/>
    <property type="match status" value="1"/>
</dbReference>
<dbReference type="InterPro" id="IPR055235">
    <property type="entry name" value="ASD1_cat"/>
</dbReference>
<gene>
    <name evidence="10" type="ORF">C8J48_0516</name>
</gene>
<dbReference type="InterPro" id="IPR010720">
    <property type="entry name" value="Alpha-L-AF_C"/>
</dbReference>
<dbReference type="SMART" id="SM00813">
    <property type="entry name" value="Alpha-L-AF_C"/>
    <property type="match status" value="1"/>
</dbReference>
<comment type="pathway">
    <text evidence="2">Glycan metabolism.</text>
</comment>
<accession>A0A2T4Z7S8</accession>
<dbReference type="GO" id="GO:0046556">
    <property type="term" value="F:alpha-L-arabinofuranosidase activity"/>
    <property type="evidence" value="ECO:0007669"/>
    <property type="project" value="UniProtKB-EC"/>
</dbReference>
<keyword evidence="11" id="KW-1185">Reference proteome</keyword>
<dbReference type="EMBL" id="PZZP01000001">
    <property type="protein sequence ID" value="PTM57947.1"/>
    <property type="molecule type" value="Genomic_DNA"/>
</dbReference>
<dbReference type="InterPro" id="IPR013780">
    <property type="entry name" value="Glyco_hydro_b"/>
</dbReference>
<comment type="caution">
    <text evidence="10">The sequence shown here is derived from an EMBL/GenBank/DDBJ whole genome shotgun (WGS) entry which is preliminary data.</text>
</comment>
<dbReference type="Pfam" id="PF22848">
    <property type="entry name" value="ASD1_dom"/>
    <property type="match status" value="1"/>
</dbReference>
<dbReference type="RefSeq" id="WP_107724809.1">
    <property type="nucleotide sequence ID" value="NZ_PZZP01000001.1"/>
</dbReference>
<dbReference type="Gene3D" id="3.20.20.80">
    <property type="entry name" value="Glycosidases"/>
    <property type="match status" value="1"/>
</dbReference>
<evidence type="ECO:0000256" key="2">
    <source>
        <dbReference type="ARBA" id="ARBA00004881"/>
    </source>
</evidence>